<dbReference type="OrthoDB" id="9804819at2"/>
<reference evidence="5" key="1">
    <citation type="submission" date="2018-02" db="EMBL/GenBank/DDBJ databases">
        <title>Genome sequence of Desulfocucumis palustris strain NAW-5.</title>
        <authorList>
            <person name="Watanabe M."/>
            <person name="Kojima H."/>
            <person name="Fukui M."/>
        </authorList>
    </citation>
    <scope>NUCLEOTIDE SEQUENCE [LARGE SCALE GENOMIC DNA]</scope>
    <source>
        <strain evidence="5">NAW-5</strain>
    </source>
</reference>
<dbReference type="PROSITE" id="PS50893">
    <property type="entry name" value="ABC_TRANSPORTER_2"/>
    <property type="match status" value="1"/>
</dbReference>
<accession>A0A2L2XB23</accession>
<keyword evidence="2 4" id="KW-0067">ATP-binding</keyword>
<evidence type="ECO:0000313" key="5">
    <source>
        <dbReference type="Proteomes" id="UP000239549"/>
    </source>
</evidence>
<dbReference type="Gene3D" id="3.40.50.300">
    <property type="entry name" value="P-loop containing nucleotide triphosphate hydrolases"/>
    <property type="match status" value="1"/>
</dbReference>
<comment type="caution">
    <text evidence="4">The sequence shown here is derived from an EMBL/GenBank/DDBJ whole genome shotgun (WGS) entry which is preliminary data.</text>
</comment>
<evidence type="ECO:0000256" key="2">
    <source>
        <dbReference type="ARBA" id="ARBA00022840"/>
    </source>
</evidence>
<dbReference type="SUPFAM" id="SSF52540">
    <property type="entry name" value="P-loop containing nucleoside triphosphate hydrolases"/>
    <property type="match status" value="1"/>
</dbReference>
<evidence type="ECO:0000313" key="4">
    <source>
        <dbReference type="EMBL" id="GBF33388.1"/>
    </source>
</evidence>
<dbReference type="Pfam" id="PF00005">
    <property type="entry name" value="ABC_tran"/>
    <property type="match status" value="1"/>
</dbReference>
<dbReference type="EMBL" id="BFAV01000098">
    <property type="protein sequence ID" value="GBF33388.1"/>
    <property type="molecule type" value="Genomic_DNA"/>
</dbReference>
<sequence length="268" mass="29545">MNEVKTVLVNNLTKGFDNIMAVSGINFEVYCGECFGLIGPNGAGKSTTIKMLTTLLPPDDGEAVINGYSIVKNPAGVRGSIGYVPQLLSVDGAMTGYENLLVFSKLYGLKRKQREERIKRVLDITGLEDAAHRQVKTYSGGMVRRLEIGQAILNYPQVLFLDEPTVGLDPVARKTIWKHIEKLRCEQNMTILLTTHYMEEAEALCSRIAIMNKGKIAVMGTARELRESTGNPHAGMDDVFAYYAGALESQEGDLRDASRTRRTAKRLG</sequence>
<gene>
    <name evidence="4" type="ORF">DCCM_2489</name>
</gene>
<feature type="domain" description="ABC transporter" evidence="3">
    <location>
        <begin position="7"/>
        <end position="238"/>
    </location>
</feature>
<dbReference type="Proteomes" id="UP000239549">
    <property type="component" value="Unassembled WGS sequence"/>
</dbReference>
<keyword evidence="5" id="KW-1185">Reference proteome</keyword>
<dbReference type="GO" id="GO:0005524">
    <property type="term" value="F:ATP binding"/>
    <property type="evidence" value="ECO:0007669"/>
    <property type="project" value="UniProtKB-KW"/>
</dbReference>
<evidence type="ECO:0000259" key="3">
    <source>
        <dbReference type="PROSITE" id="PS50893"/>
    </source>
</evidence>
<dbReference type="GO" id="GO:0016887">
    <property type="term" value="F:ATP hydrolysis activity"/>
    <property type="evidence" value="ECO:0007669"/>
    <property type="project" value="InterPro"/>
</dbReference>
<proteinExistence type="predicted"/>
<dbReference type="SMART" id="SM00382">
    <property type="entry name" value="AAA"/>
    <property type="match status" value="1"/>
</dbReference>
<dbReference type="AlphaFoldDB" id="A0A2L2XB23"/>
<organism evidence="4 5">
    <name type="scientific">Desulfocucumis palustris</name>
    <dbReference type="NCBI Taxonomy" id="1898651"/>
    <lineage>
        <taxon>Bacteria</taxon>
        <taxon>Bacillati</taxon>
        <taxon>Bacillota</taxon>
        <taxon>Clostridia</taxon>
        <taxon>Eubacteriales</taxon>
        <taxon>Desulfocucumaceae</taxon>
        <taxon>Desulfocucumis</taxon>
    </lineage>
</organism>
<dbReference type="RefSeq" id="WP_104371795.1">
    <property type="nucleotide sequence ID" value="NZ_BFAV01000098.1"/>
</dbReference>
<dbReference type="PANTHER" id="PTHR43582">
    <property type="entry name" value="LINEARMYCIN RESISTANCE ATP-BINDING PROTEIN LNRL"/>
    <property type="match status" value="1"/>
</dbReference>
<dbReference type="InterPro" id="IPR027417">
    <property type="entry name" value="P-loop_NTPase"/>
</dbReference>
<name>A0A2L2XB23_9FIRM</name>
<keyword evidence="1" id="KW-0547">Nucleotide-binding</keyword>
<protein>
    <submittedName>
        <fullName evidence="4">ABC transporter ATP-binding protein</fullName>
    </submittedName>
</protein>
<evidence type="ECO:0000256" key="1">
    <source>
        <dbReference type="ARBA" id="ARBA00022741"/>
    </source>
</evidence>
<dbReference type="InterPro" id="IPR003593">
    <property type="entry name" value="AAA+_ATPase"/>
</dbReference>
<dbReference type="InterPro" id="IPR003439">
    <property type="entry name" value="ABC_transporter-like_ATP-bd"/>
</dbReference>
<dbReference type="PANTHER" id="PTHR43582:SF2">
    <property type="entry name" value="LINEARMYCIN RESISTANCE ATP-BINDING PROTEIN LNRL"/>
    <property type="match status" value="1"/>
</dbReference>